<protein>
    <submittedName>
        <fullName evidence="1">Uncharacterized protein</fullName>
    </submittedName>
</protein>
<dbReference type="AlphaFoldDB" id="X0TJJ3"/>
<evidence type="ECO:0000313" key="1">
    <source>
        <dbReference type="EMBL" id="GAF93713.1"/>
    </source>
</evidence>
<proteinExistence type="predicted"/>
<sequence>NSLVSEERNKIVKLLPHNKGIEILEKGVYSGPIKITPVGSTKIMVVFNGQKYRFRGDIEI</sequence>
<dbReference type="EMBL" id="BARS01014468">
    <property type="protein sequence ID" value="GAF93713.1"/>
    <property type="molecule type" value="Genomic_DNA"/>
</dbReference>
<feature type="non-terminal residue" evidence="1">
    <location>
        <position position="60"/>
    </location>
</feature>
<gene>
    <name evidence="1" type="ORF">S01H1_24366</name>
</gene>
<feature type="non-terminal residue" evidence="1">
    <location>
        <position position="1"/>
    </location>
</feature>
<name>X0TJJ3_9ZZZZ</name>
<comment type="caution">
    <text evidence="1">The sequence shown here is derived from an EMBL/GenBank/DDBJ whole genome shotgun (WGS) entry which is preliminary data.</text>
</comment>
<accession>X0TJJ3</accession>
<reference evidence="1" key="1">
    <citation type="journal article" date="2014" name="Front. Microbiol.">
        <title>High frequency of phylogenetically diverse reductive dehalogenase-homologous genes in deep subseafloor sedimentary metagenomes.</title>
        <authorList>
            <person name="Kawai M."/>
            <person name="Futagami T."/>
            <person name="Toyoda A."/>
            <person name="Takaki Y."/>
            <person name="Nishi S."/>
            <person name="Hori S."/>
            <person name="Arai W."/>
            <person name="Tsubouchi T."/>
            <person name="Morono Y."/>
            <person name="Uchiyama I."/>
            <person name="Ito T."/>
            <person name="Fujiyama A."/>
            <person name="Inagaki F."/>
            <person name="Takami H."/>
        </authorList>
    </citation>
    <scope>NUCLEOTIDE SEQUENCE</scope>
    <source>
        <strain evidence="1">Expedition CK06-06</strain>
    </source>
</reference>
<organism evidence="1">
    <name type="scientific">marine sediment metagenome</name>
    <dbReference type="NCBI Taxonomy" id="412755"/>
    <lineage>
        <taxon>unclassified sequences</taxon>
        <taxon>metagenomes</taxon>
        <taxon>ecological metagenomes</taxon>
    </lineage>
</organism>